<dbReference type="GO" id="GO:0005634">
    <property type="term" value="C:nucleus"/>
    <property type="evidence" value="ECO:0007669"/>
    <property type="project" value="UniProtKB-SubCell"/>
</dbReference>
<dbReference type="PANTHER" id="PTHR10804">
    <property type="entry name" value="PROTEASE FAMILY M24 METHIONYL AMINOPEPTIDASE, AMINOPEPTIDASE P"/>
    <property type="match status" value="1"/>
</dbReference>
<evidence type="ECO:0000313" key="14">
    <source>
        <dbReference type="EMBL" id="ANB11527.1"/>
    </source>
</evidence>
<dbReference type="InterPro" id="IPR000994">
    <property type="entry name" value="Pept_M24"/>
</dbReference>
<dbReference type="GO" id="GO:0046872">
    <property type="term" value="F:metal ion binding"/>
    <property type="evidence" value="ECO:0007669"/>
    <property type="project" value="UniProtKB-KW"/>
</dbReference>
<dbReference type="InterPro" id="IPR047113">
    <property type="entry name" value="PA2G4/ARX1"/>
</dbReference>
<gene>
    <name evidence="14" type="primary">ARX1</name>
    <name evidence="14" type="ORF">AWJ20_4344</name>
</gene>
<dbReference type="InterPro" id="IPR036388">
    <property type="entry name" value="WH-like_DNA-bd_sf"/>
</dbReference>
<reference evidence="14 15" key="1">
    <citation type="submission" date="2016-02" db="EMBL/GenBank/DDBJ databases">
        <title>Complete genome sequence and transcriptome regulation of the pentose utilising yeast Sugiyamaella lignohabitans.</title>
        <authorList>
            <person name="Bellasio M."/>
            <person name="Peymann A."/>
            <person name="Valli M."/>
            <person name="Sipitzky M."/>
            <person name="Graf A."/>
            <person name="Sauer M."/>
            <person name="Marx H."/>
            <person name="Mattanovich D."/>
        </authorList>
    </citation>
    <scope>NUCLEOTIDE SEQUENCE [LARGE SCALE GENOMIC DNA]</scope>
    <source>
        <strain evidence="14 15">CBS 10342</strain>
    </source>
</reference>
<evidence type="ECO:0000259" key="13">
    <source>
        <dbReference type="Pfam" id="PF00557"/>
    </source>
</evidence>
<evidence type="ECO:0000256" key="5">
    <source>
        <dbReference type="ARBA" id="ARBA00022670"/>
    </source>
</evidence>
<evidence type="ECO:0000256" key="6">
    <source>
        <dbReference type="ARBA" id="ARBA00022723"/>
    </source>
</evidence>
<dbReference type="EMBL" id="CP014500">
    <property type="protein sequence ID" value="ANB11527.1"/>
    <property type="molecule type" value="Genomic_DNA"/>
</dbReference>
<proteinExistence type="inferred from homology"/>
<dbReference type="SUPFAM" id="SSF55920">
    <property type="entry name" value="Creatinase/aminopeptidase"/>
    <property type="match status" value="1"/>
</dbReference>
<dbReference type="PANTHER" id="PTHR10804:SF102">
    <property type="entry name" value="METALLOPROTEASE ARX1-RELATED"/>
    <property type="match status" value="1"/>
</dbReference>
<keyword evidence="6" id="KW-0479">Metal-binding</keyword>
<evidence type="ECO:0000256" key="3">
    <source>
        <dbReference type="ARBA" id="ARBA00007319"/>
    </source>
</evidence>
<dbReference type="GO" id="GO:0008237">
    <property type="term" value="F:metallopeptidase activity"/>
    <property type="evidence" value="ECO:0007669"/>
    <property type="project" value="UniProtKB-KW"/>
</dbReference>
<keyword evidence="15" id="KW-1185">Reference proteome</keyword>
<dbReference type="Pfam" id="PF00557">
    <property type="entry name" value="Peptidase_M24"/>
    <property type="match status" value="1"/>
</dbReference>
<organism evidence="14 15">
    <name type="scientific">Sugiyamaella lignohabitans</name>
    <dbReference type="NCBI Taxonomy" id="796027"/>
    <lineage>
        <taxon>Eukaryota</taxon>
        <taxon>Fungi</taxon>
        <taxon>Dikarya</taxon>
        <taxon>Ascomycota</taxon>
        <taxon>Saccharomycotina</taxon>
        <taxon>Dipodascomycetes</taxon>
        <taxon>Dipodascales</taxon>
        <taxon>Trichomonascaceae</taxon>
        <taxon>Sugiyamaella</taxon>
    </lineage>
</organism>
<comment type="similarity">
    <text evidence="3">Belongs to the peptidase M24 family.</text>
</comment>
<evidence type="ECO:0000256" key="12">
    <source>
        <dbReference type="ARBA" id="ARBA00034680"/>
    </source>
</evidence>
<dbReference type="GeneID" id="30036466"/>
<sequence>MELELTSRQRQLVDERNELVDSTLQKYRLAGQIAQTGLAYVLALLKSPKHADKTVGEICRLGDLFLHRATASAFKKNVEEKGIALPVQIEKGTFASGVAPEENDSFQAGTIYDEDLVKITLGVHIDGYTAQVSRTITVVRPDEREAAGKAQEPLEGPEADALIAAYLATEAVLALLSLSLNTNNHPLIAETGPVTGTRIRKLVETVASEFRTQVAPGSRVRRVRRFLAGQSDAVRESDLKGVIWDEELEEDRLLDEVKAAYNRATKPEQSQDQAEDWEEVRPGDDFEVVPGEVWLVDIRMAATGGEKGVLKYRTVLDSTTATAYKPSIYARDYTVSYGLKLKASKNLLSKADNFTSVYPFKLSYLADDDNELKSHRLGLNEVVQHHLFVPQPIEAIDFIPIDAYQHGSVSAKKAASRSGQPVVVAREMTTVVLIPASQSQSGFGESIRLTGGNKVAPPSWLHSKYEVHNDEVLALLKVPKEPKISTGISFQVVQASKLTDDILSFGETAPAGGMEID</sequence>
<evidence type="ECO:0000256" key="7">
    <source>
        <dbReference type="ARBA" id="ARBA00022801"/>
    </source>
</evidence>
<evidence type="ECO:0000256" key="10">
    <source>
        <dbReference type="ARBA" id="ARBA00026155"/>
    </source>
</evidence>
<dbReference type="Gene3D" id="1.10.10.10">
    <property type="entry name" value="Winged helix-like DNA-binding domain superfamily/Winged helix DNA-binding domain"/>
    <property type="match status" value="1"/>
</dbReference>
<evidence type="ECO:0000256" key="2">
    <source>
        <dbReference type="ARBA" id="ARBA00004496"/>
    </source>
</evidence>
<keyword evidence="9" id="KW-0539">Nucleus</keyword>
<dbReference type="Proteomes" id="UP000189580">
    <property type="component" value="Chromosome c"/>
</dbReference>
<protein>
    <recommendedName>
        <fullName evidence="10">Probable metalloprotease ARX1</fullName>
    </recommendedName>
    <alternativeName>
        <fullName evidence="11">Associated with ribosomal export complex protein 1</fullName>
    </alternativeName>
</protein>
<evidence type="ECO:0000256" key="8">
    <source>
        <dbReference type="ARBA" id="ARBA00023049"/>
    </source>
</evidence>
<dbReference type="RefSeq" id="XP_018734004.1">
    <property type="nucleotide sequence ID" value="XM_018881411.1"/>
</dbReference>
<comment type="subcellular location">
    <subcellularLocation>
        <location evidence="2">Cytoplasm</location>
    </subcellularLocation>
    <subcellularLocation>
        <location evidence="1">Nucleus</location>
    </subcellularLocation>
</comment>
<keyword evidence="7" id="KW-0378">Hydrolase</keyword>
<dbReference type="GO" id="GO:0005737">
    <property type="term" value="C:cytoplasm"/>
    <property type="evidence" value="ECO:0007669"/>
    <property type="project" value="UniProtKB-SubCell"/>
</dbReference>
<evidence type="ECO:0000313" key="15">
    <source>
        <dbReference type="Proteomes" id="UP000189580"/>
    </source>
</evidence>
<evidence type="ECO:0000256" key="1">
    <source>
        <dbReference type="ARBA" id="ARBA00004123"/>
    </source>
</evidence>
<name>A0A161HHD2_9ASCO</name>
<keyword evidence="5" id="KW-0645">Protease</keyword>
<keyword evidence="8" id="KW-0482">Metalloprotease</keyword>
<dbReference type="GO" id="GO:0006508">
    <property type="term" value="P:proteolysis"/>
    <property type="evidence" value="ECO:0007669"/>
    <property type="project" value="UniProtKB-KW"/>
</dbReference>
<dbReference type="KEGG" id="slb:AWJ20_4344"/>
<evidence type="ECO:0000256" key="9">
    <source>
        <dbReference type="ARBA" id="ARBA00023242"/>
    </source>
</evidence>
<dbReference type="InterPro" id="IPR036005">
    <property type="entry name" value="Creatinase/aminopeptidase-like"/>
</dbReference>
<comment type="function">
    <text evidence="12">Probable metalloprotease involved in proper assembly of pre-ribosomal particles during the biogenesis of the 60S ribosomal subunit. Accompanies the pre-60S particles to the cytoplasm.</text>
</comment>
<accession>A0A161HHD2</accession>
<dbReference type="Gene3D" id="3.90.230.10">
    <property type="entry name" value="Creatinase/methionine aminopeptidase superfamily"/>
    <property type="match status" value="1"/>
</dbReference>
<evidence type="ECO:0000256" key="11">
    <source>
        <dbReference type="ARBA" id="ARBA00033475"/>
    </source>
</evidence>
<evidence type="ECO:0000256" key="4">
    <source>
        <dbReference type="ARBA" id="ARBA00022490"/>
    </source>
</evidence>
<feature type="domain" description="Peptidase M24" evidence="13">
    <location>
        <begin position="26"/>
        <end position="145"/>
    </location>
</feature>
<dbReference type="AlphaFoldDB" id="A0A161HHD2"/>
<dbReference type="OrthoDB" id="5876363at2759"/>
<keyword evidence="4" id="KW-0963">Cytoplasm</keyword>